<proteinExistence type="inferred from homology"/>
<keyword evidence="4" id="KW-1185">Reference proteome</keyword>
<evidence type="ECO:0000259" key="2">
    <source>
        <dbReference type="Pfam" id="PF00501"/>
    </source>
</evidence>
<dbReference type="Gene3D" id="3.40.50.12780">
    <property type="entry name" value="N-terminal domain of ligase-like"/>
    <property type="match status" value="1"/>
</dbReference>
<evidence type="ECO:0000313" key="3">
    <source>
        <dbReference type="EMBL" id="NEV03068.1"/>
    </source>
</evidence>
<dbReference type="PANTHER" id="PTHR43201:SF8">
    <property type="entry name" value="ACYL-COA SYNTHETASE FAMILY MEMBER 3"/>
    <property type="match status" value="1"/>
</dbReference>
<comment type="caution">
    <text evidence="3">The sequence shown here is derived from an EMBL/GenBank/DDBJ whole genome shotgun (WGS) entry which is preliminary data.</text>
</comment>
<evidence type="ECO:0000313" key="4">
    <source>
        <dbReference type="Proteomes" id="UP000468531"/>
    </source>
</evidence>
<comment type="similarity">
    <text evidence="1">Belongs to the ATP-dependent AMP-binding enzyme family.</text>
</comment>
<dbReference type="Proteomes" id="UP000468531">
    <property type="component" value="Unassembled WGS sequence"/>
</dbReference>
<dbReference type="EMBL" id="VKHP01000661">
    <property type="protein sequence ID" value="NEV03068.1"/>
    <property type="molecule type" value="Genomic_DNA"/>
</dbReference>
<dbReference type="GO" id="GO:0006631">
    <property type="term" value="P:fatty acid metabolic process"/>
    <property type="evidence" value="ECO:0007669"/>
    <property type="project" value="TreeGrafter"/>
</dbReference>
<reference evidence="3 4" key="1">
    <citation type="journal article" date="2020" name="Arch. Microbiol.">
        <title>Bradyrhizobium uaiense sp. nov., a new highly efficient cowpea symbiont.</title>
        <authorList>
            <person name="Cabral Michel D."/>
            <person name="Azarias Guimaraes A."/>
            <person name="Martins da Costa E."/>
            <person name="Soares de Carvalho T."/>
            <person name="Balsanelli E."/>
            <person name="Willems A."/>
            <person name="Maltempi de Souza E."/>
            <person name="de Souza Moreira F.M."/>
        </authorList>
    </citation>
    <scope>NUCLEOTIDE SEQUENCE [LARGE SCALE GENOMIC DNA]</scope>
    <source>
        <strain evidence="3 4">UFLA 03-164</strain>
    </source>
</reference>
<dbReference type="GO" id="GO:0031956">
    <property type="term" value="F:medium-chain fatty acid-CoA ligase activity"/>
    <property type="evidence" value="ECO:0007669"/>
    <property type="project" value="TreeGrafter"/>
</dbReference>
<feature type="non-terminal residue" evidence="3">
    <location>
        <position position="93"/>
    </location>
</feature>
<name>A0A6P1BX12_9BRAD</name>
<dbReference type="InterPro" id="IPR000873">
    <property type="entry name" value="AMP-dep_synth/lig_dom"/>
</dbReference>
<dbReference type="PANTHER" id="PTHR43201">
    <property type="entry name" value="ACYL-COA SYNTHETASE"/>
    <property type="match status" value="1"/>
</dbReference>
<dbReference type="SUPFAM" id="SSF56801">
    <property type="entry name" value="Acetyl-CoA synthetase-like"/>
    <property type="match status" value="1"/>
</dbReference>
<gene>
    <name evidence="3" type="ORF">FNJ47_47375</name>
</gene>
<dbReference type="InterPro" id="IPR042099">
    <property type="entry name" value="ANL_N_sf"/>
</dbReference>
<protein>
    <submittedName>
        <fullName evidence="3">AMP-binding protein</fullName>
    </submittedName>
</protein>
<organism evidence="3 4">
    <name type="scientific">Bradyrhizobium uaiense</name>
    <dbReference type="NCBI Taxonomy" id="2594946"/>
    <lineage>
        <taxon>Bacteria</taxon>
        <taxon>Pseudomonadati</taxon>
        <taxon>Pseudomonadota</taxon>
        <taxon>Alphaproteobacteria</taxon>
        <taxon>Hyphomicrobiales</taxon>
        <taxon>Nitrobacteraceae</taxon>
        <taxon>Bradyrhizobium</taxon>
    </lineage>
</organism>
<accession>A0A6P1BX12</accession>
<sequence length="93" mass="9888">LDGIRAIAAKVGAKVETLDSSGKGSLTEAADKAPKEFTTVQRGNDDLAAILYTSGTTGRSKGAMLSHDNLASNSYSLVDYWRFTDKDVLIHAL</sequence>
<dbReference type="Pfam" id="PF00501">
    <property type="entry name" value="AMP-binding"/>
    <property type="match status" value="1"/>
</dbReference>
<dbReference type="InterPro" id="IPR020845">
    <property type="entry name" value="AMP-binding_CS"/>
</dbReference>
<feature type="domain" description="AMP-dependent synthetase/ligase" evidence="2">
    <location>
        <begin position="17"/>
        <end position="92"/>
    </location>
</feature>
<feature type="non-terminal residue" evidence="3">
    <location>
        <position position="1"/>
    </location>
</feature>
<evidence type="ECO:0000256" key="1">
    <source>
        <dbReference type="ARBA" id="ARBA00006432"/>
    </source>
</evidence>
<dbReference type="PROSITE" id="PS00455">
    <property type="entry name" value="AMP_BINDING"/>
    <property type="match status" value="1"/>
</dbReference>
<dbReference type="AlphaFoldDB" id="A0A6P1BX12"/>
<dbReference type="RefSeq" id="WP_163163607.1">
    <property type="nucleotide sequence ID" value="NZ_VKHP01000661.1"/>
</dbReference>